<dbReference type="InterPro" id="IPR046346">
    <property type="entry name" value="Aminoacid_DH-like_N_sf"/>
</dbReference>
<evidence type="ECO:0000256" key="3">
    <source>
        <dbReference type="ARBA" id="ARBA00022563"/>
    </source>
</evidence>
<proteinExistence type="inferred from homology"/>
<evidence type="ECO:0000256" key="4">
    <source>
        <dbReference type="ARBA" id="ARBA00022755"/>
    </source>
</evidence>
<comment type="function">
    <text evidence="11">Catalyzes the oxidation of 5,10-methylenetetrahydrofolate to 5,10-methenyltetrahydrofolate and then the hydrolysis of 5,10-methenyltetrahydrofolate to 10-formyltetrahydrofolate.</text>
</comment>
<dbReference type="GO" id="GO:0006164">
    <property type="term" value="P:purine nucleotide biosynthetic process"/>
    <property type="evidence" value="ECO:0007669"/>
    <property type="project" value="UniProtKB-KW"/>
</dbReference>
<feature type="domain" description="Tetrahydrofolate dehydrogenase/cyclohydrolase NAD(P)-binding" evidence="13">
    <location>
        <begin position="139"/>
        <end position="281"/>
    </location>
</feature>
<dbReference type="InterPro" id="IPR020631">
    <property type="entry name" value="THF_DH/CycHdrlase_NAD-bd_dom"/>
</dbReference>
<dbReference type="GO" id="GO:0004477">
    <property type="term" value="F:methenyltetrahydrofolate cyclohydrolase activity"/>
    <property type="evidence" value="ECO:0007669"/>
    <property type="project" value="UniProtKB-UniRule"/>
</dbReference>
<evidence type="ECO:0000259" key="12">
    <source>
        <dbReference type="Pfam" id="PF00763"/>
    </source>
</evidence>
<comment type="caution">
    <text evidence="14">The sequence shown here is derived from an EMBL/GenBank/DDBJ whole genome shotgun (WGS) entry which is preliminary data.</text>
</comment>
<name>A0A832RCP8_9BACT</name>
<dbReference type="EC" id="1.5.1.5" evidence="11"/>
<dbReference type="SUPFAM" id="SSF53223">
    <property type="entry name" value="Aminoacid dehydrogenase-like, N-terminal domain"/>
    <property type="match status" value="1"/>
</dbReference>
<dbReference type="GO" id="GO:0009086">
    <property type="term" value="P:methionine biosynthetic process"/>
    <property type="evidence" value="ECO:0007669"/>
    <property type="project" value="UniProtKB-KW"/>
</dbReference>
<dbReference type="InterPro" id="IPR000672">
    <property type="entry name" value="THF_DH/CycHdrlase"/>
</dbReference>
<dbReference type="GO" id="GO:0000105">
    <property type="term" value="P:L-histidine biosynthetic process"/>
    <property type="evidence" value="ECO:0007669"/>
    <property type="project" value="UniProtKB-KW"/>
</dbReference>
<evidence type="ECO:0000313" key="15">
    <source>
        <dbReference type="Proteomes" id="UP000576550"/>
    </source>
</evidence>
<evidence type="ECO:0000256" key="6">
    <source>
        <dbReference type="ARBA" id="ARBA00022857"/>
    </source>
</evidence>
<evidence type="ECO:0000256" key="8">
    <source>
        <dbReference type="ARBA" id="ARBA00023102"/>
    </source>
</evidence>
<dbReference type="FunFam" id="3.40.50.720:FF:000006">
    <property type="entry name" value="Bifunctional protein FolD"/>
    <property type="match status" value="1"/>
</dbReference>
<keyword evidence="3 11" id="KW-0554">One-carbon metabolism</keyword>
<keyword evidence="7 11" id="KW-0560">Oxidoreductase</keyword>
<accession>A0A832RCP8</accession>
<dbReference type="InterPro" id="IPR020630">
    <property type="entry name" value="THF_DH/CycHdrlase_cat_dom"/>
</dbReference>
<gene>
    <name evidence="11" type="primary">folD</name>
    <name evidence="14" type="ORF">GX533_03425</name>
</gene>
<feature type="domain" description="Tetrahydrofolate dehydrogenase/cyclohydrolase catalytic" evidence="12">
    <location>
        <begin position="4"/>
        <end position="119"/>
    </location>
</feature>
<reference evidence="14 15" key="1">
    <citation type="journal article" date="2020" name="Biotechnol. Biofuels">
        <title>New insights from the biogas microbiome by comprehensive genome-resolved metagenomics of nearly 1600 species originating from multiple anaerobic digesters.</title>
        <authorList>
            <person name="Campanaro S."/>
            <person name="Treu L."/>
            <person name="Rodriguez-R L.M."/>
            <person name="Kovalovszki A."/>
            <person name="Ziels R.M."/>
            <person name="Maus I."/>
            <person name="Zhu X."/>
            <person name="Kougias P.G."/>
            <person name="Basile A."/>
            <person name="Luo G."/>
            <person name="Schluter A."/>
            <person name="Konstantinidis K.T."/>
            <person name="Angelidaki I."/>
        </authorList>
    </citation>
    <scope>NUCLEOTIDE SEQUENCE [LARGE SCALE GENOMIC DNA]</scope>
    <source>
        <strain evidence="14">AS05jafATM_89</strain>
    </source>
</reference>
<dbReference type="PRINTS" id="PR00085">
    <property type="entry name" value="THFDHDRGNASE"/>
</dbReference>
<keyword evidence="11" id="KW-0028">Amino-acid biosynthesis</keyword>
<evidence type="ECO:0000313" key="14">
    <source>
        <dbReference type="EMBL" id="HHX99694.1"/>
    </source>
</evidence>
<dbReference type="GO" id="GO:0035999">
    <property type="term" value="P:tetrahydrofolate interconversion"/>
    <property type="evidence" value="ECO:0007669"/>
    <property type="project" value="UniProtKB-UniRule"/>
</dbReference>
<dbReference type="Pfam" id="PF02882">
    <property type="entry name" value="THF_DHG_CYH_C"/>
    <property type="match status" value="1"/>
</dbReference>
<evidence type="ECO:0000256" key="7">
    <source>
        <dbReference type="ARBA" id="ARBA00023002"/>
    </source>
</evidence>
<evidence type="ECO:0000256" key="9">
    <source>
        <dbReference type="ARBA" id="ARBA00023167"/>
    </source>
</evidence>
<dbReference type="UniPathway" id="UPA00193"/>
<keyword evidence="5 11" id="KW-0378">Hydrolase</keyword>
<comment type="catalytic activity">
    <reaction evidence="11">
        <text>(6R)-5,10-methenyltetrahydrofolate + H2O = (6R)-10-formyltetrahydrofolate + H(+)</text>
        <dbReference type="Rhea" id="RHEA:23700"/>
        <dbReference type="ChEBI" id="CHEBI:15377"/>
        <dbReference type="ChEBI" id="CHEBI:15378"/>
        <dbReference type="ChEBI" id="CHEBI:57455"/>
        <dbReference type="ChEBI" id="CHEBI:195366"/>
        <dbReference type="EC" id="3.5.4.9"/>
    </reaction>
</comment>
<dbReference type="GO" id="GO:0005829">
    <property type="term" value="C:cytosol"/>
    <property type="evidence" value="ECO:0007669"/>
    <property type="project" value="TreeGrafter"/>
</dbReference>
<keyword evidence="6 11" id="KW-0521">NADP</keyword>
<dbReference type="Pfam" id="PF00763">
    <property type="entry name" value="THF_DHG_CYH"/>
    <property type="match status" value="1"/>
</dbReference>
<dbReference type="Proteomes" id="UP000576550">
    <property type="component" value="Unassembled WGS sequence"/>
</dbReference>
<dbReference type="FunFam" id="3.40.50.10860:FF:000005">
    <property type="entry name" value="C-1-tetrahydrofolate synthase, cytoplasmic, putative"/>
    <property type="match status" value="1"/>
</dbReference>
<comment type="similarity">
    <text evidence="11">Belongs to the tetrahydrofolate dehydrogenase/cyclohydrolase family.</text>
</comment>
<evidence type="ECO:0000256" key="1">
    <source>
        <dbReference type="ARBA" id="ARBA00004777"/>
    </source>
</evidence>
<evidence type="ECO:0000256" key="10">
    <source>
        <dbReference type="ARBA" id="ARBA00023268"/>
    </source>
</evidence>
<dbReference type="Gene3D" id="3.40.50.10860">
    <property type="entry name" value="Leucine Dehydrogenase, chain A, domain 1"/>
    <property type="match status" value="1"/>
</dbReference>
<evidence type="ECO:0000256" key="2">
    <source>
        <dbReference type="ARBA" id="ARBA00011738"/>
    </source>
</evidence>
<comment type="subunit">
    <text evidence="2 11">Homodimer.</text>
</comment>
<organism evidence="14 15">
    <name type="scientific">Candidatus Dojkabacteria bacterium</name>
    <dbReference type="NCBI Taxonomy" id="2099670"/>
    <lineage>
        <taxon>Bacteria</taxon>
        <taxon>Candidatus Dojkabacteria</taxon>
    </lineage>
</organism>
<evidence type="ECO:0000259" key="13">
    <source>
        <dbReference type="Pfam" id="PF02882"/>
    </source>
</evidence>
<dbReference type="InterPro" id="IPR020867">
    <property type="entry name" value="THF_DH/CycHdrlase_CS"/>
</dbReference>
<evidence type="ECO:0000256" key="5">
    <source>
        <dbReference type="ARBA" id="ARBA00022801"/>
    </source>
</evidence>
<keyword evidence="8 11" id="KW-0368">Histidine biosynthesis</keyword>
<dbReference type="EMBL" id="DUTP01000006">
    <property type="protein sequence ID" value="HHX99694.1"/>
    <property type="molecule type" value="Genomic_DNA"/>
</dbReference>
<keyword evidence="10 11" id="KW-0511">Multifunctional enzyme</keyword>
<dbReference type="InterPro" id="IPR036291">
    <property type="entry name" value="NAD(P)-bd_dom_sf"/>
</dbReference>
<feature type="binding site" evidence="11">
    <location>
        <begin position="165"/>
        <end position="167"/>
    </location>
    <ligand>
        <name>NADP(+)</name>
        <dbReference type="ChEBI" id="CHEBI:58349"/>
    </ligand>
</feature>
<keyword evidence="9 11" id="KW-0486">Methionine biosynthesis</keyword>
<comment type="caution">
    <text evidence="11">Lacks conserved residue(s) required for the propagation of feature annotation.</text>
</comment>
<comment type="catalytic activity">
    <reaction evidence="11">
        <text>(6R)-5,10-methylene-5,6,7,8-tetrahydrofolate + NADP(+) = (6R)-5,10-methenyltetrahydrofolate + NADPH</text>
        <dbReference type="Rhea" id="RHEA:22812"/>
        <dbReference type="ChEBI" id="CHEBI:15636"/>
        <dbReference type="ChEBI" id="CHEBI:57455"/>
        <dbReference type="ChEBI" id="CHEBI:57783"/>
        <dbReference type="ChEBI" id="CHEBI:58349"/>
        <dbReference type="EC" id="1.5.1.5"/>
    </reaction>
</comment>
<dbReference type="PROSITE" id="PS00766">
    <property type="entry name" value="THF_DHG_CYH_1"/>
    <property type="match status" value="1"/>
</dbReference>
<dbReference type="AlphaFoldDB" id="A0A832RCP8"/>
<dbReference type="PANTHER" id="PTHR48099:SF5">
    <property type="entry name" value="C-1-TETRAHYDROFOLATE SYNTHASE, CYTOPLASMIC"/>
    <property type="match status" value="1"/>
</dbReference>
<evidence type="ECO:0000256" key="11">
    <source>
        <dbReference type="HAMAP-Rule" id="MF_01576"/>
    </source>
</evidence>
<sequence>MEILNGKEVAQKILDSIASEVSILRQQGKRIPRIDMILVGTDYASQKYVRFKEVVAKEIGVMGWVHRMPESVNTLDIVSLVDTLNKDRTVDGFMIQLPLPSHVDKSLILRTIDPKKDVDGLTPTNLGKLFQKDGLAIPPATPLGILKLLDAYNISLLGKRVVILGASTIVGKPLAAMMLERNATVTICNSKTVEIADVAREADILVSATGKPLFVKGDFLKKDCIVIDVGSNKHPETGKLVGDVDWESVKGIPSYITPVPGGVGPMTLACLMLNLMHCYKNEGEK</sequence>
<protein>
    <recommendedName>
        <fullName evidence="11">Bifunctional protein FolD</fullName>
    </recommendedName>
    <domain>
        <recommendedName>
            <fullName evidence="11">Methylenetetrahydrofolate dehydrogenase</fullName>
            <ecNumber evidence="11">1.5.1.5</ecNumber>
        </recommendedName>
    </domain>
    <domain>
        <recommendedName>
            <fullName evidence="11">Methenyltetrahydrofolate cyclohydrolase</fullName>
            <ecNumber evidence="11">3.5.4.9</ecNumber>
        </recommendedName>
    </domain>
</protein>
<comment type="pathway">
    <text evidence="1 11">One-carbon metabolism; tetrahydrofolate interconversion.</text>
</comment>
<dbReference type="SUPFAM" id="SSF51735">
    <property type="entry name" value="NAD(P)-binding Rossmann-fold domains"/>
    <property type="match status" value="1"/>
</dbReference>
<dbReference type="HAMAP" id="MF_01576">
    <property type="entry name" value="THF_DHG_CYH"/>
    <property type="match status" value="1"/>
</dbReference>
<dbReference type="PANTHER" id="PTHR48099">
    <property type="entry name" value="C-1-TETRAHYDROFOLATE SYNTHASE, CYTOPLASMIC-RELATED"/>
    <property type="match status" value="1"/>
</dbReference>
<keyword evidence="4 11" id="KW-0658">Purine biosynthesis</keyword>
<dbReference type="Gene3D" id="3.40.50.720">
    <property type="entry name" value="NAD(P)-binding Rossmann-like Domain"/>
    <property type="match status" value="1"/>
</dbReference>
<dbReference type="EC" id="3.5.4.9" evidence="11"/>
<dbReference type="GO" id="GO:0004488">
    <property type="term" value="F:methylenetetrahydrofolate dehydrogenase (NADP+) activity"/>
    <property type="evidence" value="ECO:0007669"/>
    <property type="project" value="UniProtKB-UniRule"/>
</dbReference>
<dbReference type="CDD" id="cd01080">
    <property type="entry name" value="NAD_bind_m-THF_DH_Cyclohyd"/>
    <property type="match status" value="1"/>
</dbReference>